<dbReference type="Proteomes" id="UP000886520">
    <property type="component" value="Chromosome 11"/>
</dbReference>
<comment type="subcellular location">
    <subcellularLocation>
        <location evidence="2">Cytoplasm</location>
    </subcellularLocation>
    <subcellularLocation>
        <location evidence="1">Nucleus</location>
    </subcellularLocation>
</comment>
<name>A0A9D4UTH3_ADICA</name>
<dbReference type="GO" id="GO:0070990">
    <property type="term" value="F:snRNP binding"/>
    <property type="evidence" value="ECO:0007669"/>
    <property type="project" value="TreeGrafter"/>
</dbReference>
<proteinExistence type="inferred from homology"/>
<feature type="compositionally biased region" description="Pro residues" evidence="11">
    <location>
        <begin position="212"/>
        <end position="272"/>
    </location>
</feature>
<keyword evidence="9" id="KW-0687">Ribonucleoprotein</keyword>
<evidence type="ECO:0000256" key="2">
    <source>
        <dbReference type="ARBA" id="ARBA00004496"/>
    </source>
</evidence>
<evidence type="ECO:0000313" key="14">
    <source>
        <dbReference type="Proteomes" id="UP000886520"/>
    </source>
</evidence>
<evidence type="ECO:0000256" key="10">
    <source>
        <dbReference type="ARBA" id="ARBA00041355"/>
    </source>
</evidence>
<evidence type="ECO:0000256" key="8">
    <source>
        <dbReference type="ARBA" id="ARBA00023242"/>
    </source>
</evidence>
<keyword evidence="4" id="KW-0963">Cytoplasm</keyword>
<dbReference type="InterPro" id="IPR010920">
    <property type="entry name" value="LSM_dom_sf"/>
</dbReference>
<keyword evidence="5" id="KW-0507">mRNA processing</keyword>
<dbReference type="OrthoDB" id="2020720at2759"/>
<evidence type="ECO:0000256" key="4">
    <source>
        <dbReference type="ARBA" id="ARBA00022490"/>
    </source>
</evidence>
<dbReference type="PROSITE" id="PS52002">
    <property type="entry name" value="SM"/>
    <property type="match status" value="1"/>
</dbReference>
<dbReference type="Pfam" id="PF01423">
    <property type="entry name" value="LSM"/>
    <property type="match status" value="1"/>
</dbReference>
<keyword evidence="8" id="KW-0539">Nucleus</keyword>
<dbReference type="SMART" id="SM00651">
    <property type="entry name" value="Sm"/>
    <property type="match status" value="1"/>
</dbReference>
<dbReference type="GO" id="GO:0005687">
    <property type="term" value="C:U4 snRNP"/>
    <property type="evidence" value="ECO:0007669"/>
    <property type="project" value="TreeGrafter"/>
</dbReference>
<accession>A0A9D4UTH3</accession>
<keyword evidence="7" id="KW-0508">mRNA splicing</keyword>
<evidence type="ECO:0000256" key="7">
    <source>
        <dbReference type="ARBA" id="ARBA00023187"/>
    </source>
</evidence>
<dbReference type="GO" id="GO:0071013">
    <property type="term" value="C:catalytic step 2 spliceosome"/>
    <property type="evidence" value="ECO:0007669"/>
    <property type="project" value="TreeGrafter"/>
</dbReference>
<dbReference type="InterPro" id="IPR050914">
    <property type="entry name" value="snRNP_SmB/NAA38-like"/>
</dbReference>
<dbReference type="GO" id="GO:0005685">
    <property type="term" value="C:U1 snRNP"/>
    <property type="evidence" value="ECO:0007669"/>
    <property type="project" value="TreeGrafter"/>
</dbReference>
<keyword evidence="6" id="KW-0694">RNA-binding</keyword>
<evidence type="ECO:0000256" key="5">
    <source>
        <dbReference type="ARBA" id="ARBA00022664"/>
    </source>
</evidence>
<dbReference type="Gene3D" id="2.30.30.100">
    <property type="match status" value="1"/>
</dbReference>
<dbReference type="GO" id="GO:0071004">
    <property type="term" value="C:U2-type prespliceosome"/>
    <property type="evidence" value="ECO:0007669"/>
    <property type="project" value="TreeGrafter"/>
</dbReference>
<comment type="similarity">
    <text evidence="3">Belongs to the snRNP SmB/SmN family.</text>
</comment>
<dbReference type="PANTHER" id="PTHR10701:SF0">
    <property type="entry name" value="SMALL NUCLEAR RIBONUCLEOPROTEIN-ASSOCIATED PROTEIN B"/>
    <property type="match status" value="1"/>
</dbReference>
<evidence type="ECO:0000256" key="11">
    <source>
        <dbReference type="SAM" id="MobiDB-lite"/>
    </source>
</evidence>
<dbReference type="GO" id="GO:0005682">
    <property type="term" value="C:U5 snRNP"/>
    <property type="evidence" value="ECO:0007669"/>
    <property type="project" value="TreeGrafter"/>
</dbReference>
<dbReference type="SUPFAM" id="SSF50182">
    <property type="entry name" value="Sm-like ribonucleoproteins"/>
    <property type="match status" value="1"/>
</dbReference>
<evidence type="ECO:0000256" key="9">
    <source>
        <dbReference type="ARBA" id="ARBA00023274"/>
    </source>
</evidence>
<dbReference type="GO" id="GO:0046540">
    <property type="term" value="C:U4/U6 x U5 tri-snRNP complex"/>
    <property type="evidence" value="ECO:0007669"/>
    <property type="project" value="TreeGrafter"/>
</dbReference>
<evidence type="ECO:0000256" key="3">
    <source>
        <dbReference type="ARBA" id="ARBA00009123"/>
    </source>
</evidence>
<feature type="compositionally biased region" description="Pro residues" evidence="11">
    <location>
        <begin position="163"/>
        <end position="187"/>
    </location>
</feature>
<dbReference type="GO" id="GO:0003723">
    <property type="term" value="F:RNA binding"/>
    <property type="evidence" value="ECO:0007669"/>
    <property type="project" value="UniProtKB-KW"/>
</dbReference>
<dbReference type="PANTHER" id="PTHR10701">
    <property type="entry name" value="SMALL NUCLEAR RIBONUCLEOPROTEIN-ASSOCIATED PROTEIN B AND N"/>
    <property type="match status" value="1"/>
</dbReference>
<comment type="caution">
    <text evidence="13">The sequence shown here is derived from an EMBL/GenBank/DDBJ whole genome shotgun (WGS) entry which is preliminary data.</text>
</comment>
<protein>
    <recommendedName>
        <fullName evidence="10">Sm protein B</fullName>
    </recommendedName>
</protein>
<feature type="region of interest" description="Disordered" evidence="11">
    <location>
        <begin position="81"/>
        <end position="295"/>
    </location>
</feature>
<dbReference type="GO" id="GO:0005686">
    <property type="term" value="C:U2 snRNP"/>
    <property type="evidence" value="ECO:0007669"/>
    <property type="project" value="TreeGrafter"/>
</dbReference>
<evidence type="ECO:0000313" key="13">
    <source>
        <dbReference type="EMBL" id="KAI5073197.1"/>
    </source>
</evidence>
<evidence type="ECO:0000256" key="1">
    <source>
        <dbReference type="ARBA" id="ARBA00004123"/>
    </source>
</evidence>
<dbReference type="CDD" id="cd01717">
    <property type="entry name" value="Sm_B"/>
    <property type="match status" value="1"/>
</dbReference>
<dbReference type="EMBL" id="JABFUD020000011">
    <property type="protein sequence ID" value="KAI5073197.1"/>
    <property type="molecule type" value="Genomic_DNA"/>
</dbReference>
<dbReference type="InterPro" id="IPR047575">
    <property type="entry name" value="Sm"/>
</dbReference>
<feature type="domain" description="Sm" evidence="12">
    <location>
        <begin position="3"/>
        <end position="86"/>
    </location>
</feature>
<dbReference type="AlphaFoldDB" id="A0A9D4UTH3"/>
<evidence type="ECO:0000256" key="6">
    <source>
        <dbReference type="ARBA" id="ARBA00022884"/>
    </source>
</evidence>
<dbReference type="GO" id="GO:0000398">
    <property type="term" value="P:mRNA splicing, via spliceosome"/>
    <property type="evidence" value="ECO:0007669"/>
    <property type="project" value="TreeGrafter"/>
</dbReference>
<sequence>MSSRGSRMLQYINYRMRVTIQDGRQLVGKLMAFDRHMNLVLGDCEEFRRLPPKPGMPKEEREDRRTLGLLLLRGEEVVSMIPEGPPIQDDSRGRQAASAQPGPGTGRAAGRGIPTAPLVQAQPGLAGPVRGVGGPSPGMMQPQISRPPVPQVSAGPISYPAPGSAPMPGMRPPAGFPMPGQAPPPNMMQPGTAGMRPPPMNVTSYQQQPPRQGLPPPPMGGMPPPSFSQRPLGPPPQMVRGPPPPMGAPARPGMPMPPSVPQRPGMPPPTGPPMYGAPRPGMPPPAPQQQQPPQQ</sequence>
<reference evidence="13" key="1">
    <citation type="submission" date="2021-01" db="EMBL/GenBank/DDBJ databases">
        <title>Adiantum capillus-veneris genome.</title>
        <authorList>
            <person name="Fang Y."/>
            <person name="Liao Q."/>
        </authorList>
    </citation>
    <scope>NUCLEOTIDE SEQUENCE</scope>
    <source>
        <strain evidence="13">H3</strain>
        <tissue evidence="13">Leaf</tissue>
    </source>
</reference>
<dbReference type="InterPro" id="IPR001163">
    <property type="entry name" value="Sm_dom_euk/arc"/>
</dbReference>
<gene>
    <name evidence="13" type="ORF">GOP47_0011210</name>
</gene>
<organism evidence="13 14">
    <name type="scientific">Adiantum capillus-veneris</name>
    <name type="common">Maidenhair fern</name>
    <dbReference type="NCBI Taxonomy" id="13818"/>
    <lineage>
        <taxon>Eukaryota</taxon>
        <taxon>Viridiplantae</taxon>
        <taxon>Streptophyta</taxon>
        <taxon>Embryophyta</taxon>
        <taxon>Tracheophyta</taxon>
        <taxon>Polypodiopsida</taxon>
        <taxon>Polypodiidae</taxon>
        <taxon>Polypodiales</taxon>
        <taxon>Pteridineae</taxon>
        <taxon>Pteridaceae</taxon>
        <taxon>Vittarioideae</taxon>
        <taxon>Adiantum</taxon>
    </lineage>
</organism>
<dbReference type="GO" id="GO:0005737">
    <property type="term" value="C:cytoplasm"/>
    <property type="evidence" value="ECO:0007669"/>
    <property type="project" value="UniProtKB-SubCell"/>
</dbReference>
<evidence type="ECO:0000259" key="12">
    <source>
        <dbReference type="PROSITE" id="PS52002"/>
    </source>
</evidence>
<keyword evidence="14" id="KW-1185">Reference proteome</keyword>